<dbReference type="EMBL" id="SDMP01000015">
    <property type="protein sequence ID" value="RYR06736.1"/>
    <property type="molecule type" value="Genomic_DNA"/>
</dbReference>
<keyword evidence="2" id="KW-0964">Secreted</keyword>
<evidence type="ECO:0000256" key="1">
    <source>
        <dbReference type="ARBA" id="ARBA00004613"/>
    </source>
</evidence>
<dbReference type="AlphaFoldDB" id="A0A444YXW0"/>
<feature type="chain" id="PRO_5019133518" description="Bifunctional inhibitor/plant lipid transfer protein/seed storage helical domain-containing protein" evidence="4">
    <location>
        <begin position="30"/>
        <end position="96"/>
    </location>
</feature>
<keyword evidence="4" id="KW-0732">Signal</keyword>
<dbReference type="InterPro" id="IPR016140">
    <property type="entry name" value="Bifunc_inhib/LTP/seed_store"/>
</dbReference>
<comment type="subcellular location">
    <subcellularLocation>
        <location evidence="1">Secreted</location>
    </subcellularLocation>
</comment>
<evidence type="ECO:0000256" key="2">
    <source>
        <dbReference type="ARBA" id="ARBA00022525"/>
    </source>
</evidence>
<dbReference type="STRING" id="3818.A0A444YXW0"/>
<dbReference type="PANTHER" id="PTHR35501:SF3">
    <property type="entry name" value="PROTEIN YY1"/>
    <property type="match status" value="1"/>
</dbReference>
<protein>
    <recommendedName>
        <fullName evidence="5">Bifunctional inhibitor/plant lipid transfer protein/seed storage helical domain-containing protein</fullName>
    </recommendedName>
</protein>
<dbReference type="SUPFAM" id="SSF47699">
    <property type="entry name" value="Bifunctional inhibitor/lipid-transfer protein/seed storage 2S albumin"/>
    <property type="match status" value="1"/>
</dbReference>
<dbReference type="Pfam" id="PF14368">
    <property type="entry name" value="LTP_2"/>
    <property type="match status" value="1"/>
</dbReference>
<comment type="similarity">
    <text evidence="3">Belongs to the A9/FIL1 family.</text>
</comment>
<sequence>MKCLLSLKSQMALMLMLVVATGGMAKAQSQRGTCSNELSNLNVCAPFVVPGSSNTNPNAGCCNALGSVDTECLCSTIRIGSQLRSKCNLPTLGCAN</sequence>
<evidence type="ECO:0000313" key="7">
    <source>
        <dbReference type="Proteomes" id="UP000289738"/>
    </source>
</evidence>
<reference evidence="6 7" key="1">
    <citation type="submission" date="2019-01" db="EMBL/GenBank/DDBJ databases">
        <title>Sequencing of cultivated peanut Arachis hypogaea provides insights into genome evolution and oil improvement.</title>
        <authorList>
            <person name="Chen X."/>
        </authorList>
    </citation>
    <scope>NUCLEOTIDE SEQUENCE [LARGE SCALE GENOMIC DNA]</scope>
    <source>
        <strain evidence="7">cv. Fuhuasheng</strain>
        <tissue evidence="6">Leaves</tissue>
    </source>
</reference>
<dbReference type="Gene3D" id="1.10.110.10">
    <property type="entry name" value="Plant lipid-transfer and hydrophobic proteins"/>
    <property type="match status" value="1"/>
</dbReference>
<gene>
    <name evidence="6" type="ORF">Ahy_B05g074035</name>
</gene>
<dbReference type="SMART" id="SM00499">
    <property type="entry name" value="AAI"/>
    <property type="match status" value="1"/>
</dbReference>
<feature type="signal peptide" evidence="4">
    <location>
        <begin position="1"/>
        <end position="29"/>
    </location>
</feature>
<evidence type="ECO:0000256" key="4">
    <source>
        <dbReference type="SAM" id="SignalP"/>
    </source>
</evidence>
<feature type="domain" description="Bifunctional inhibitor/plant lipid transfer protein/seed storage helical" evidence="5">
    <location>
        <begin position="34"/>
        <end position="94"/>
    </location>
</feature>
<evidence type="ECO:0000259" key="5">
    <source>
        <dbReference type="SMART" id="SM00499"/>
    </source>
</evidence>
<accession>A0A444YXW0</accession>
<keyword evidence="7" id="KW-1185">Reference proteome</keyword>
<dbReference type="GO" id="GO:0005576">
    <property type="term" value="C:extracellular region"/>
    <property type="evidence" value="ECO:0007669"/>
    <property type="project" value="UniProtKB-SubCell"/>
</dbReference>
<evidence type="ECO:0000313" key="6">
    <source>
        <dbReference type="EMBL" id="RYR06736.1"/>
    </source>
</evidence>
<name>A0A444YXW0_ARAHY</name>
<comment type="caution">
    <text evidence="6">The sequence shown here is derived from an EMBL/GenBank/DDBJ whole genome shotgun (WGS) entry which is preliminary data.</text>
</comment>
<evidence type="ECO:0000256" key="3">
    <source>
        <dbReference type="ARBA" id="ARBA00038300"/>
    </source>
</evidence>
<dbReference type="Proteomes" id="UP000289738">
    <property type="component" value="Chromosome B05"/>
</dbReference>
<dbReference type="InterPro" id="IPR036312">
    <property type="entry name" value="Bifun_inhib/LTP/seed_sf"/>
</dbReference>
<proteinExistence type="inferred from homology"/>
<organism evidence="6 7">
    <name type="scientific">Arachis hypogaea</name>
    <name type="common">Peanut</name>
    <dbReference type="NCBI Taxonomy" id="3818"/>
    <lineage>
        <taxon>Eukaryota</taxon>
        <taxon>Viridiplantae</taxon>
        <taxon>Streptophyta</taxon>
        <taxon>Embryophyta</taxon>
        <taxon>Tracheophyta</taxon>
        <taxon>Spermatophyta</taxon>
        <taxon>Magnoliopsida</taxon>
        <taxon>eudicotyledons</taxon>
        <taxon>Gunneridae</taxon>
        <taxon>Pentapetalae</taxon>
        <taxon>rosids</taxon>
        <taxon>fabids</taxon>
        <taxon>Fabales</taxon>
        <taxon>Fabaceae</taxon>
        <taxon>Papilionoideae</taxon>
        <taxon>50 kb inversion clade</taxon>
        <taxon>dalbergioids sensu lato</taxon>
        <taxon>Dalbergieae</taxon>
        <taxon>Pterocarpus clade</taxon>
        <taxon>Arachis</taxon>
    </lineage>
</organism>
<dbReference type="PANTHER" id="PTHR35501">
    <property type="entry name" value="PROTEIN YY1"/>
    <property type="match status" value="1"/>
</dbReference>